<keyword evidence="4" id="KW-1185">Reference proteome</keyword>
<dbReference type="InterPro" id="IPR011716">
    <property type="entry name" value="TPR-3"/>
</dbReference>
<gene>
    <name evidence="3" type="ORF">Sps_05561</name>
</gene>
<reference evidence="3 4" key="1">
    <citation type="submission" date="2016-03" db="EMBL/GenBank/DDBJ databases">
        <title>Complete genome sequence of Shewanella psychrophila WP2, a deep sea bacterium isolated from west Pacific sediment.</title>
        <authorList>
            <person name="Xu G."/>
            <person name="Jian H."/>
        </authorList>
    </citation>
    <scope>NUCLEOTIDE SEQUENCE [LARGE SCALE GENOMIC DNA]</scope>
    <source>
        <strain evidence="3 4">WP2</strain>
    </source>
</reference>
<dbReference type="Proteomes" id="UP000189545">
    <property type="component" value="Chromosome"/>
</dbReference>
<sequence length="163" mass="18408">MAEQTQTQTQDSNYEDELLSFLEDGGTMGMLRNIPDDAIEQMYAVAFNYYESAKYDESHKIFQLLCTLDHYQVRFFMGLGACRQEMKQYELAVDAYSFATLIDVNEPRAPFHAGECHLALGNMEAAESGFYTASHLAKKQPAYSELAQRASAMLEEITKQGVT</sequence>
<dbReference type="KEGG" id="spsw:Sps_05561"/>
<dbReference type="InterPro" id="IPR005415">
    <property type="entry name" value="T3SS_Ca_resp_chp_LcrH/SycD"/>
</dbReference>
<organism evidence="3 4">
    <name type="scientific">Shewanella psychrophila</name>
    <dbReference type="NCBI Taxonomy" id="225848"/>
    <lineage>
        <taxon>Bacteria</taxon>
        <taxon>Pseudomonadati</taxon>
        <taxon>Pseudomonadota</taxon>
        <taxon>Gammaproteobacteria</taxon>
        <taxon>Alteromonadales</taxon>
        <taxon>Shewanellaceae</taxon>
        <taxon>Shewanella</taxon>
    </lineage>
</organism>
<keyword evidence="2" id="KW-0143">Chaperone</keyword>
<proteinExistence type="inferred from homology"/>
<dbReference type="OrthoDB" id="8591320at2"/>
<dbReference type="InterPro" id="IPR011990">
    <property type="entry name" value="TPR-like_helical_dom_sf"/>
</dbReference>
<name>A0A1S6HYU7_9GAMM</name>
<dbReference type="EMBL" id="CP014782">
    <property type="protein sequence ID" value="AQS40624.1"/>
    <property type="molecule type" value="Genomic_DNA"/>
</dbReference>
<accession>A0A1S6HYU7</accession>
<dbReference type="Pfam" id="PF07720">
    <property type="entry name" value="TPR_3"/>
    <property type="match status" value="2"/>
</dbReference>
<dbReference type="InterPro" id="IPR016379">
    <property type="entry name" value="T3SS_Ca_resp_chp_LcrH/SycD_sub"/>
</dbReference>
<dbReference type="RefSeq" id="WP_077755397.1">
    <property type="nucleotide sequence ID" value="NZ_CP014782.1"/>
</dbReference>
<dbReference type="PIRSF" id="PIRSF003165">
    <property type="entry name" value="Chaperone_SicA"/>
    <property type="match status" value="1"/>
</dbReference>
<evidence type="ECO:0000313" key="4">
    <source>
        <dbReference type="Proteomes" id="UP000189545"/>
    </source>
</evidence>
<dbReference type="STRING" id="225848.Sps_05561"/>
<dbReference type="NCBIfam" id="TIGR02552">
    <property type="entry name" value="LcrH_SycD"/>
    <property type="match status" value="1"/>
</dbReference>
<evidence type="ECO:0000313" key="3">
    <source>
        <dbReference type="EMBL" id="AQS40624.1"/>
    </source>
</evidence>
<protein>
    <submittedName>
        <fullName evidence="3">Type III secretion low calcium response chaperone LcrH/SycD</fullName>
    </submittedName>
</protein>
<dbReference type="SUPFAM" id="SSF48452">
    <property type="entry name" value="TPR-like"/>
    <property type="match status" value="1"/>
</dbReference>
<evidence type="ECO:0000256" key="2">
    <source>
        <dbReference type="ARBA" id="ARBA00023186"/>
    </source>
</evidence>
<comment type="similarity">
    <text evidence="1">Belongs to the LcrH/SycD chaperone family.</text>
</comment>
<dbReference type="PRINTS" id="PR01595">
    <property type="entry name" value="SYCDCHAPRONE"/>
</dbReference>
<dbReference type="AlphaFoldDB" id="A0A1S6HYU7"/>
<dbReference type="Gene3D" id="1.25.40.10">
    <property type="entry name" value="Tetratricopeptide repeat domain"/>
    <property type="match status" value="1"/>
</dbReference>
<evidence type="ECO:0000256" key="1">
    <source>
        <dbReference type="ARBA" id="ARBA00010244"/>
    </source>
</evidence>